<sequence>MVLQPVKPLLLDETSISVAHMAQLLQEMSRLEHPTVNMASVAAAEIAAAVMLAREARIAIKRYAALQIPRASMREIRCHAFTGVEEAEQAVETSTLAAIMGQFTRAT</sequence>
<organism evidence="1 2">
    <name type="scientific">Durusdinium trenchii</name>
    <dbReference type="NCBI Taxonomy" id="1381693"/>
    <lineage>
        <taxon>Eukaryota</taxon>
        <taxon>Sar</taxon>
        <taxon>Alveolata</taxon>
        <taxon>Dinophyceae</taxon>
        <taxon>Suessiales</taxon>
        <taxon>Symbiodiniaceae</taxon>
        <taxon>Durusdinium</taxon>
    </lineage>
</organism>
<reference evidence="1 2" key="1">
    <citation type="submission" date="2024-02" db="EMBL/GenBank/DDBJ databases">
        <authorList>
            <person name="Chen Y."/>
            <person name="Shah S."/>
            <person name="Dougan E. K."/>
            <person name="Thang M."/>
            <person name="Chan C."/>
        </authorList>
    </citation>
    <scope>NUCLEOTIDE SEQUENCE [LARGE SCALE GENOMIC DNA]</scope>
</reference>
<protein>
    <submittedName>
        <fullName evidence="1">Uncharacterized protein</fullName>
    </submittedName>
</protein>
<name>A0ABP0KT22_9DINO</name>
<gene>
    <name evidence="1" type="ORF">SCF082_LOCUS19054</name>
</gene>
<evidence type="ECO:0000313" key="2">
    <source>
        <dbReference type="Proteomes" id="UP001642464"/>
    </source>
</evidence>
<proteinExistence type="predicted"/>
<dbReference type="Proteomes" id="UP001642464">
    <property type="component" value="Unassembled WGS sequence"/>
</dbReference>
<keyword evidence="2" id="KW-1185">Reference proteome</keyword>
<dbReference type="EMBL" id="CAXAMM010012925">
    <property type="protein sequence ID" value="CAK9030029.1"/>
    <property type="molecule type" value="Genomic_DNA"/>
</dbReference>
<accession>A0ABP0KT22</accession>
<comment type="caution">
    <text evidence="1">The sequence shown here is derived from an EMBL/GenBank/DDBJ whole genome shotgun (WGS) entry which is preliminary data.</text>
</comment>
<evidence type="ECO:0000313" key="1">
    <source>
        <dbReference type="EMBL" id="CAK9030029.1"/>
    </source>
</evidence>